<dbReference type="Gene3D" id="3.90.1750.20">
    <property type="entry name" value="Putative Large Serine Recombinase, Chain B, Domain 2"/>
    <property type="match status" value="1"/>
</dbReference>
<evidence type="ECO:0000313" key="3">
    <source>
        <dbReference type="EMBL" id="WUQ83604.1"/>
    </source>
</evidence>
<dbReference type="Gene3D" id="3.40.50.1390">
    <property type="entry name" value="Resolvase, N-terminal catalytic domain"/>
    <property type="match status" value="1"/>
</dbReference>
<name>A0ABZ1TXW5_9ACTN</name>
<evidence type="ECO:0000259" key="1">
    <source>
        <dbReference type="PROSITE" id="PS51737"/>
    </source>
</evidence>
<proteinExistence type="predicted"/>
<dbReference type="PANTHER" id="PTHR30461:SF23">
    <property type="entry name" value="DNA RECOMBINASE-RELATED"/>
    <property type="match status" value="1"/>
</dbReference>
<dbReference type="CDD" id="cd00338">
    <property type="entry name" value="Ser_Recombinase"/>
    <property type="match status" value="1"/>
</dbReference>
<dbReference type="PANTHER" id="PTHR30461">
    <property type="entry name" value="DNA-INVERTASE FROM LAMBDOID PROPHAGE"/>
    <property type="match status" value="1"/>
</dbReference>
<dbReference type="PROSITE" id="PS51737">
    <property type="entry name" value="RECOMBINASE_DNA_BIND"/>
    <property type="match status" value="1"/>
</dbReference>
<dbReference type="InterPro" id="IPR038109">
    <property type="entry name" value="DNA_bind_recomb_sf"/>
</dbReference>
<dbReference type="RefSeq" id="WP_328953704.1">
    <property type="nucleotide sequence ID" value="NZ_CP108110.1"/>
</dbReference>
<dbReference type="SUPFAM" id="SSF53041">
    <property type="entry name" value="Resolvase-like"/>
    <property type="match status" value="1"/>
</dbReference>
<dbReference type="InterPro" id="IPR036162">
    <property type="entry name" value="Resolvase-like_N_sf"/>
</dbReference>
<keyword evidence="4" id="KW-1185">Reference proteome</keyword>
<dbReference type="InterPro" id="IPR011109">
    <property type="entry name" value="DNA_bind_recombinase_dom"/>
</dbReference>
<dbReference type="EMBL" id="CP108110">
    <property type="protein sequence ID" value="WUQ82649.1"/>
    <property type="molecule type" value="Genomic_DNA"/>
</dbReference>
<reference evidence="2" key="1">
    <citation type="submission" date="2022-10" db="EMBL/GenBank/DDBJ databases">
        <title>The complete genomes of actinobacterial strains from the NBC collection.</title>
        <authorList>
            <person name="Joergensen T.S."/>
            <person name="Alvarez Arevalo M."/>
            <person name="Sterndorff E.B."/>
            <person name="Faurdal D."/>
            <person name="Vuksanovic O."/>
            <person name="Mourched A.-S."/>
            <person name="Charusanti P."/>
            <person name="Shaw S."/>
            <person name="Blin K."/>
            <person name="Weber T."/>
        </authorList>
    </citation>
    <scope>NUCLEOTIDE SEQUENCE</scope>
    <source>
        <strain evidence="2">NBC_00222</strain>
    </source>
</reference>
<dbReference type="InterPro" id="IPR006119">
    <property type="entry name" value="Resolv_N"/>
</dbReference>
<accession>A0ABZ1TXW5</accession>
<protein>
    <submittedName>
        <fullName evidence="2">Recombinase family protein</fullName>
    </submittedName>
</protein>
<dbReference type="Pfam" id="PF07508">
    <property type="entry name" value="Recombinase"/>
    <property type="match status" value="1"/>
</dbReference>
<feature type="domain" description="Recombinase" evidence="1">
    <location>
        <begin position="167"/>
        <end position="285"/>
    </location>
</feature>
<dbReference type="EMBL" id="CP108110">
    <property type="protein sequence ID" value="WUQ83604.1"/>
    <property type="molecule type" value="Genomic_DNA"/>
</dbReference>
<dbReference type="Proteomes" id="UP001432222">
    <property type="component" value="Chromosome"/>
</dbReference>
<gene>
    <name evidence="2" type="ORF">OHA16_06405</name>
    <name evidence="3" type="ORF">OHA16_11885</name>
</gene>
<dbReference type="SMART" id="SM00857">
    <property type="entry name" value="Resolvase"/>
    <property type="match status" value="1"/>
</dbReference>
<evidence type="ECO:0000313" key="4">
    <source>
        <dbReference type="Proteomes" id="UP001432222"/>
    </source>
</evidence>
<evidence type="ECO:0000313" key="2">
    <source>
        <dbReference type="EMBL" id="WUQ82649.1"/>
    </source>
</evidence>
<dbReference type="InterPro" id="IPR050639">
    <property type="entry name" value="SSR_resolvase"/>
</dbReference>
<dbReference type="Pfam" id="PF00239">
    <property type="entry name" value="Resolvase"/>
    <property type="match status" value="1"/>
</dbReference>
<organism evidence="2 4">
    <name type="scientific">Kitasatospora purpeofusca</name>
    <dbReference type="NCBI Taxonomy" id="67352"/>
    <lineage>
        <taxon>Bacteria</taxon>
        <taxon>Bacillati</taxon>
        <taxon>Actinomycetota</taxon>
        <taxon>Actinomycetes</taxon>
        <taxon>Kitasatosporales</taxon>
        <taxon>Streptomycetaceae</taxon>
        <taxon>Kitasatospora</taxon>
    </lineage>
</organism>
<sequence length="530" mass="59343">MARKPAGPVRYVDLLLRKSQVVRGTAARDILSLKAQEVKGRAWGKANGYTIRRIFRENLSAYKKGVARPDFDEAVHALLEGDSDCLWVYDSSRYSRQGAGDVLKILDVPGKRLVFDLDRLDTEIPADRVRIVGKAEDAREYSRVLSEKVRDTKATQREEGKWLTMPPFGLKVTKKRKLKHGKMWPVVERIHREAAEGMSNRKIALGLTADGFRATRGGPFRSNTVGKILRNPVYLGWQVTVKNGHHQLYLNAKGKPVRVFAKGVEPIPQEVWDKHRKIAAGIDRRTNLPTVEEQEKPVERSPASGLMWCDGGGRDPKKGHNATIHGSSFRCGPLNLGLTTCPDPVSGMRTTVERVLGEEWHTKLTTTSLGDPVILAVAEGWVALAHPEESQKESEARGQIKLAEEAVERLDRLNAGGAYTGRDGEETFIKLRRAAVEDVESARKDWEAVAKPMADISVLRDPERCLELWESGDAHYRGQLLRLAIERVYLLKAPYSGARLKADRLFIVWKKPRGWKPPKKQEETPGAGES</sequence>